<protein>
    <submittedName>
        <fullName evidence="1">Glutamate--cysteine ligase</fullName>
    </submittedName>
</protein>
<comment type="caution">
    <text evidence="1">The sequence shown here is derived from an EMBL/GenBank/DDBJ whole genome shotgun (WGS) entry which is preliminary data.</text>
</comment>
<organism evidence="1 2">
    <name type="scientific">Corallococcus sicarius</name>
    <dbReference type="NCBI Taxonomy" id="2316726"/>
    <lineage>
        <taxon>Bacteria</taxon>
        <taxon>Pseudomonadati</taxon>
        <taxon>Myxococcota</taxon>
        <taxon>Myxococcia</taxon>
        <taxon>Myxococcales</taxon>
        <taxon>Cystobacterineae</taxon>
        <taxon>Myxococcaceae</taxon>
        <taxon>Corallococcus</taxon>
    </lineage>
</organism>
<keyword evidence="2" id="KW-1185">Reference proteome</keyword>
<proteinExistence type="predicted"/>
<dbReference type="GO" id="GO:0016879">
    <property type="term" value="F:ligase activity, forming carbon-nitrogen bonds"/>
    <property type="evidence" value="ECO:0007669"/>
    <property type="project" value="TreeGrafter"/>
</dbReference>
<sequence>MGLAIQQEEFTPEEHERFVQRLAESLEALRELLKRPGFGVGPTTMGAELEVYLVDGAGHPLPVNQQVLARTQDDRVTLELNRFNMEANVRPSLLAGRPFTGLRAELEDVLKELQRAAALEGARVASIGILPTLRQADLGKGALTQQARYRALNAAIRKRRDGPFQVAIAGDDTLNLTWDDVTLEGANTSLQFHLRVAPEDFARVYNAAQLATAPVLAAAGNSPLFLGKRLWEETRVALFQQATDDRSESGDEAAHLHPRVTFGHGWVREGVHELFAEAVALYPPLLPVLGKEDAPLDIVAAGGVPALEELRLHQGTVWCWNRAIYDPHGDGHVRIEFRALPAGPTVVDMVANGAFLLGLTLGLAERVDALLPALPFWQARRNFKQAAKRGLDAVMLWPAEVAPSPRPVPVVELVKQLLPIARRGLTEHGVDAAEADAMLDIIAQRVALRRTGARWQREVLARLEAHMPRPDALAALLERYLHHSESGLPVHTWPVESS</sequence>
<dbReference type="Pfam" id="PF04107">
    <property type="entry name" value="GCS2"/>
    <property type="match status" value="1"/>
</dbReference>
<dbReference type="PANTHER" id="PTHR36510">
    <property type="entry name" value="GLUTAMATE--CYSTEINE LIGASE 2-RELATED"/>
    <property type="match status" value="1"/>
</dbReference>
<dbReference type="AlphaFoldDB" id="A0A3A8NLL0"/>
<name>A0A3A8NLL0_9BACT</name>
<dbReference type="PIRSF" id="PIRSF012666">
    <property type="entry name" value="UCP012666"/>
    <property type="match status" value="1"/>
</dbReference>
<dbReference type="Gene3D" id="3.30.590.20">
    <property type="match status" value="1"/>
</dbReference>
<dbReference type="PANTHER" id="PTHR36510:SF3">
    <property type="entry name" value="CONSERVED PROTEIN"/>
    <property type="match status" value="1"/>
</dbReference>
<evidence type="ECO:0000313" key="2">
    <source>
        <dbReference type="Proteomes" id="UP000273405"/>
    </source>
</evidence>
<gene>
    <name evidence="1" type="ORF">D7X12_08490</name>
</gene>
<dbReference type="EMBL" id="RAWG01000038">
    <property type="protein sequence ID" value="RKH45257.1"/>
    <property type="molecule type" value="Genomic_DNA"/>
</dbReference>
<dbReference type="InterPro" id="IPR016602">
    <property type="entry name" value="UCP012666"/>
</dbReference>
<dbReference type="RefSeq" id="WP_120624763.1">
    <property type="nucleotide sequence ID" value="NZ_RAWG01000038.1"/>
</dbReference>
<dbReference type="InterPro" id="IPR006336">
    <property type="entry name" value="GCS2"/>
</dbReference>
<dbReference type="InterPro" id="IPR050141">
    <property type="entry name" value="GCL_type2/YbdK_subfam"/>
</dbReference>
<keyword evidence="1" id="KW-0436">Ligase</keyword>
<dbReference type="SUPFAM" id="SSF55931">
    <property type="entry name" value="Glutamine synthetase/guanido kinase"/>
    <property type="match status" value="1"/>
</dbReference>
<dbReference type="InterPro" id="IPR014746">
    <property type="entry name" value="Gln_synth/guanido_kin_cat_dom"/>
</dbReference>
<evidence type="ECO:0000313" key="1">
    <source>
        <dbReference type="EMBL" id="RKH45257.1"/>
    </source>
</evidence>
<dbReference type="OrthoDB" id="240589at2"/>
<accession>A0A3A8NLL0</accession>
<reference evidence="2" key="1">
    <citation type="submission" date="2018-09" db="EMBL/GenBank/DDBJ databases">
        <authorList>
            <person name="Livingstone P.G."/>
            <person name="Whitworth D.E."/>
        </authorList>
    </citation>
    <scope>NUCLEOTIDE SEQUENCE [LARGE SCALE GENOMIC DNA]</scope>
    <source>
        <strain evidence="2">CA040B</strain>
    </source>
</reference>
<dbReference type="Proteomes" id="UP000273405">
    <property type="component" value="Unassembled WGS sequence"/>
</dbReference>